<dbReference type="EMBL" id="DVIU01000017">
    <property type="protein sequence ID" value="HIS35154.1"/>
    <property type="molecule type" value="Genomic_DNA"/>
</dbReference>
<organism evidence="2 3">
    <name type="scientific">Candidatus Scatousia excrementigallinarum</name>
    <dbReference type="NCBI Taxonomy" id="2840935"/>
    <lineage>
        <taxon>Bacteria</taxon>
        <taxon>Candidatus Scatousia</taxon>
    </lineage>
</organism>
<evidence type="ECO:0000256" key="1">
    <source>
        <dbReference type="SAM" id="SignalP"/>
    </source>
</evidence>
<evidence type="ECO:0000313" key="3">
    <source>
        <dbReference type="Proteomes" id="UP000823928"/>
    </source>
</evidence>
<name>A0A9D1EWX9_9BACT</name>
<keyword evidence="1" id="KW-0732">Signal</keyword>
<dbReference type="Gene3D" id="3.90.70.10">
    <property type="entry name" value="Cysteine proteinases"/>
    <property type="match status" value="1"/>
</dbReference>
<gene>
    <name evidence="2" type="ORF">IAC10_00785</name>
</gene>
<feature type="chain" id="PRO_5038359305" description="Peptidase C39-like domain-containing protein" evidence="1">
    <location>
        <begin position="22"/>
        <end position="272"/>
    </location>
</feature>
<feature type="signal peptide" evidence="1">
    <location>
        <begin position="1"/>
        <end position="21"/>
    </location>
</feature>
<reference evidence="2" key="2">
    <citation type="journal article" date="2021" name="PeerJ">
        <title>Extensive microbial diversity within the chicken gut microbiome revealed by metagenomics and culture.</title>
        <authorList>
            <person name="Gilroy R."/>
            <person name="Ravi A."/>
            <person name="Getino M."/>
            <person name="Pursley I."/>
            <person name="Horton D.L."/>
            <person name="Alikhan N.F."/>
            <person name="Baker D."/>
            <person name="Gharbi K."/>
            <person name="Hall N."/>
            <person name="Watson M."/>
            <person name="Adriaenssens E.M."/>
            <person name="Foster-Nyarko E."/>
            <person name="Jarju S."/>
            <person name="Secka A."/>
            <person name="Antonio M."/>
            <person name="Oren A."/>
            <person name="Chaudhuri R.R."/>
            <person name="La Ragione R."/>
            <person name="Hildebrand F."/>
            <person name="Pallen M.J."/>
        </authorList>
    </citation>
    <scope>NUCLEOTIDE SEQUENCE</scope>
    <source>
        <strain evidence="2">6276</strain>
    </source>
</reference>
<reference evidence="2" key="1">
    <citation type="submission" date="2020-10" db="EMBL/GenBank/DDBJ databases">
        <authorList>
            <person name="Gilroy R."/>
        </authorList>
    </citation>
    <scope>NUCLEOTIDE SEQUENCE</scope>
    <source>
        <strain evidence="2">6276</strain>
    </source>
</reference>
<sequence>MKSFLTVLLSAIFAISLCVMQHNKEMTFADGYNGASLENSETVSINFVRKEDNEIMINGGMPEYSDKIDLANSCANVAGAILLGYYDKTYDELIENFSAARVIRDKILYSKQTEAVDEVMAELYTTMKTNVTEGGTTIGNFKAGLKEYVNGQGRNISYSQVVSNQSLNFNTYESAIAQEKPVVLFCSKYSLVSLQAFDAEYGTEQFVMQHYTGNHVVIGYGIRTITYYDAAGRVLRQLDLLAVATGYSFNPFGYIVLDDYGTLIDGYKVNIY</sequence>
<protein>
    <recommendedName>
        <fullName evidence="4">Peptidase C39-like domain-containing protein</fullName>
    </recommendedName>
</protein>
<evidence type="ECO:0000313" key="2">
    <source>
        <dbReference type="EMBL" id="HIS35154.1"/>
    </source>
</evidence>
<proteinExistence type="predicted"/>
<accession>A0A9D1EWX9</accession>
<dbReference type="AlphaFoldDB" id="A0A9D1EWX9"/>
<dbReference type="Proteomes" id="UP000823928">
    <property type="component" value="Unassembled WGS sequence"/>
</dbReference>
<evidence type="ECO:0008006" key="4">
    <source>
        <dbReference type="Google" id="ProtNLM"/>
    </source>
</evidence>
<comment type="caution">
    <text evidence="2">The sequence shown here is derived from an EMBL/GenBank/DDBJ whole genome shotgun (WGS) entry which is preliminary data.</text>
</comment>